<proteinExistence type="predicted"/>
<gene>
    <name evidence="1" type="ORF">PENFLA_c024G02015</name>
</gene>
<keyword evidence="2" id="KW-1185">Reference proteome</keyword>
<organism evidence="1 2">
    <name type="scientific">Penicillium flavigenum</name>
    <dbReference type="NCBI Taxonomy" id="254877"/>
    <lineage>
        <taxon>Eukaryota</taxon>
        <taxon>Fungi</taxon>
        <taxon>Dikarya</taxon>
        <taxon>Ascomycota</taxon>
        <taxon>Pezizomycotina</taxon>
        <taxon>Eurotiomycetes</taxon>
        <taxon>Eurotiomycetidae</taxon>
        <taxon>Eurotiales</taxon>
        <taxon>Aspergillaceae</taxon>
        <taxon>Penicillium</taxon>
    </lineage>
</organism>
<evidence type="ECO:0000313" key="2">
    <source>
        <dbReference type="Proteomes" id="UP000191342"/>
    </source>
</evidence>
<dbReference type="AlphaFoldDB" id="A0A1V6STN0"/>
<reference evidence="2" key="1">
    <citation type="journal article" date="2017" name="Nat. Microbiol.">
        <title>Global analysis of biosynthetic gene clusters reveals vast potential of secondary metabolite production in Penicillium species.</title>
        <authorList>
            <person name="Nielsen J.C."/>
            <person name="Grijseels S."/>
            <person name="Prigent S."/>
            <person name="Ji B."/>
            <person name="Dainat J."/>
            <person name="Nielsen K.F."/>
            <person name="Frisvad J.C."/>
            <person name="Workman M."/>
            <person name="Nielsen J."/>
        </authorList>
    </citation>
    <scope>NUCLEOTIDE SEQUENCE [LARGE SCALE GENOMIC DNA]</scope>
    <source>
        <strain evidence="2">IBT 14082</strain>
    </source>
</reference>
<sequence>MSSPSSGSNEAPKLRQQILHVYQFRLCPPRRSLRSKIDSFMSSTIANCIIFSALCGIPAVFGLVGAYGSAGLILMIADWLAREGVEVKIKSYEFGWRTAMLGCIQLFSESKVTRWMDSIVVSHP</sequence>
<dbReference type="OrthoDB" id="3527261at2759"/>
<accession>A0A1V6STN0</accession>
<dbReference type="EMBL" id="MLQL01000024">
    <property type="protein sequence ID" value="OQE17381.1"/>
    <property type="molecule type" value="Genomic_DNA"/>
</dbReference>
<protein>
    <submittedName>
        <fullName evidence="1">Uncharacterized protein</fullName>
    </submittedName>
</protein>
<evidence type="ECO:0000313" key="1">
    <source>
        <dbReference type="EMBL" id="OQE17381.1"/>
    </source>
</evidence>
<comment type="caution">
    <text evidence="1">The sequence shown here is derived from an EMBL/GenBank/DDBJ whole genome shotgun (WGS) entry which is preliminary data.</text>
</comment>
<name>A0A1V6STN0_9EURO</name>
<dbReference type="Proteomes" id="UP000191342">
    <property type="component" value="Unassembled WGS sequence"/>
</dbReference>